<dbReference type="AlphaFoldDB" id="A0A6G1KUL3"/>
<feature type="transmembrane region" description="Helical" evidence="1">
    <location>
        <begin position="101"/>
        <end position="122"/>
    </location>
</feature>
<evidence type="ECO:0000313" key="3">
    <source>
        <dbReference type="EMBL" id="KAF2764012.1"/>
    </source>
</evidence>
<dbReference type="OrthoDB" id="3918601at2759"/>
<dbReference type="Proteomes" id="UP000799436">
    <property type="component" value="Unassembled WGS sequence"/>
</dbReference>
<reference evidence="3" key="1">
    <citation type="journal article" date="2020" name="Stud. Mycol.">
        <title>101 Dothideomycetes genomes: a test case for predicting lifestyles and emergence of pathogens.</title>
        <authorList>
            <person name="Haridas S."/>
            <person name="Albert R."/>
            <person name="Binder M."/>
            <person name="Bloem J."/>
            <person name="Labutti K."/>
            <person name="Salamov A."/>
            <person name="Andreopoulos B."/>
            <person name="Baker S."/>
            <person name="Barry K."/>
            <person name="Bills G."/>
            <person name="Bluhm B."/>
            <person name="Cannon C."/>
            <person name="Castanera R."/>
            <person name="Culley D."/>
            <person name="Daum C."/>
            <person name="Ezra D."/>
            <person name="Gonzalez J."/>
            <person name="Henrissat B."/>
            <person name="Kuo A."/>
            <person name="Liang C."/>
            <person name="Lipzen A."/>
            <person name="Lutzoni F."/>
            <person name="Magnuson J."/>
            <person name="Mondo S."/>
            <person name="Nolan M."/>
            <person name="Ohm R."/>
            <person name="Pangilinan J."/>
            <person name="Park H.-J."/>
            <person name="Ramirez L."/>
            <person name="Alfaro M."/>
            <person name="Sun H."/>
            <person name="Tritt A."/>
            <person name="Yoshinaga Y."/>
            <person name="Zwiers L.-H."/>
            <person name="Turgeon B."/>
            <person name="Goodwin S."/>
            <person name="Spatafora J."/>
            <person name="Crous P."/>
            <person name="Grigoriev I."/>
        </authorList>
    </citation>
    <scope>NUCLEOTIDE SEQUENCE</scope>
    <source>
        <strain evidence="3">CBS 116005</strain>
    </source>
</reference>
<feature type="transmembrane region" description="Helical" evidence="1">
    <location>
        <begin position="24"/>
        <end position="45"/>
    </location>
</feature>
<feature type="transmembrane region" description="Helical" evidence="1">
    <location>
        <begin position="57"/>
        <end position="77"/>
    </location>
</feature>
<proteinExistence type="predicted"/>
<dbReference type="InterPro" id="IPR049326">
    <property type="entry name" value="Rhodopsin_dom_fungi"/>
</dbReference>
<evidence type="ECO:0000259" key="2">
    <source>
        <dbReference type="Pfam" id="PF20684"/>
    </source>
</evidence>
<feature type="transmembrane region" description="Helical" evidence="1">
    <location>
        <begin position="134"/>
        <end position="158"/>
    </location>
</feature>
<dbReference type="EMBL" id="ML995945">
    <property type="protein sequence ID" value="KAF2764012.1"/>
    <property type="molecule type" value="Genomic_DNA"/>
</dbReference>
<evidence type="ECO:0000256" key="1">
    <source>
        <dbReference type="SAM" id="Phobius"/>
    </source>
</evidence>
<protein>
    <recommendedName>
        <fullName evidence="2">Rhodopsin domain-containing protein</fullName>
    </recommendedName>
</protein>
<feature type="transmembrane region" description="Helical" evidence="1">
    <location>
        <begin position="253"/>
        <end position="271"/>
    </location>
</feature>
<name>A0A6G1KUL3_9PEZI</name>
<feature type="transmembrane region" description="Helical" evidence="1">
    <location>
        <begin position="178"/>
        <end position="200"/>
    </location>
</feature>
<keyword evidence="4" id="KW-1185">Reference proteome</keyword>
<dbReference type="Pfam" id="PF20684">
    <property type="entry name" value="Fung_rhodopsin"/>
    <property type="match status" value="1"/>
</dbReference>
<accession>A0A6G1KUL3</accession>
<gene>
    <name evidence="3" type="ORF">EJ03DRAFT_42942</name>
</gene>
<feature type="domain" description="Rhodopsin" evidence="2">
    <location>
        <begin position="47"/>
        <end position="275"/>
    </location>
</feature>
<evidence type="ECO:0000313" key="4">
    <source>
        <dbReference type="Proteomes" id="UP000799436"/>
    </source>
</evidence>
<feature type="transmembrane region" description="Helical" evidence="1">
    <location>
        <begin position="212"/>
        <end position="233"/>
    </location>
</feature>
<dbReference type="PANTHER" id="PTHR39614">
    <property type="entry name" value="INTEGRAL MEMBRANE PROTEIN"/>
    <property type="match status" value="1"/>
</dbReference>
<dbReference type="PANTHER" id="PTHR39614:SF2">
    <property type="entry name" value="INTEGRAL MEMBRANE PROTEIN"/>
    <property type="match status" value="1"/>
</dbReference>
<keyword evidence="1" id="KW-1133">Transmembrane helix</keyword>
<keyword evidence="1" id="KW-0472">Membrane</keyword>
<sequence>MPIARNTFLTGNRFAYYTSDDHQAWLWITSVLSLAYASTIAAVRCMVKWKCFGLDDLVLAMAYVIAIAHWSLVYTALSDGLGKTAAAVGPLALAHIGKLVFASRLLLLLVTGLTKCALVLFIRQLFTKDDGKQWRLCTAAIGVMSLWTVVSPMIVSIGCHPGQAVDPTLSYCTGDLTRWRIVAAVDFVLEFVLLALPAFLFGPVRMDLSKKLTILMAFAFRLINGLLLVAYLISYTSFKHQAKANIGIAESQTWLEALVSFTLMSATIPVLKSFIGRFKTADLVRIDAGKGSGTGCGDSSVRSGAGYALGSLVRSTTRASKPEYQDEIVLKVGGGGEAVTALHSLGGSQDVDAVEASIAGAQPYMMIHRRTEWEIRQGSIA</sequence>
<organism evidence="3 4">
    <name type="scientific">Teratosphaeria nubilosa</name>
    <dbReference type="NCBI Taxonomy" id="161662"/>
    <lineage>
        <taxon>Eukaryota</taxon>
        <taxon>Fungi</taxon>
        <taxon>Dikarya</taxon>
        <taxon>Ascomycota</taxon>
        <taxon>Pezizomycotina</taxon>
        <taxon>Dothideomycetes</taxon>
        <taxon>Dothideomycetidae</taxon>
        <taxon>Mycosphaerellales</taxon>
        <taxon>Teratosphaeriaceae</taxon>
        <taxon>Teratosphaeria</taxon>
    </lineage>
</organism>
<keyword evidence="1" id="KW-0812">Transmembrane</keyword>